<dbReference type="InterPro" id="IPR012677">
    <property type="entry name" value="Nucleotide-bd_a/b_plait_sf"/>
</dbReference>
<dbReference type="PANTHER" id="PTHR48024">
    <property type="entry name" value="GEO13361P1-RELATED"/>
    <property type="match status" value="1"/>
</dbReference>
<evidence type="ECO:0000256" key="2">
    <source>
        <dbReference type="PROSITE-ProRule" id="PRU00176"/>
    </source>
</evidence>
<dbReference type="PANTHER" id="PTHR48024:SF45">
    <property type="entry name" value="RNA BINDING DOMAIN PROTEIN"/>
    <property type="match status" value="1"/>
</dbReference>
<protein>
    <recommendedName>
        <fullName evidence="3">RRM domain-containing protein</fullName>
    </recommendedName>
</protein>
<dbReference type="Gramene" id="Pp3c1_25150V3.1">
    <property type="protein sequence ID" value="Pp3c1_25150V3.1"/>
    <property type="gene ID" value="Pp3c1_25150"/>
</dbReference>
<dbReference type="EnsemblPlants" id="Pp3c1_25150V3.2">
    <property type="protein sequence ID" value="Pp3c1_25150V3.2"/>
    <property type="gene ID" value="Pp3c1_25150"/>
</dbReference>
<dbReference type="InterPro" id="IPR050886">
    <property type="entry name" value="RNA-binding_reg"/>
</dbReference>
<dbReference type="InterPro" id="IPR000504">
    <property type="entry name" value="RRM_dom"/>
</dbReference>
<dbReference type="STRING" id="3218.A0A2K1L9M1"/>
<evidence type="ECO:0000259" key="3">
    <source>
        <dbReference type="PROSITE" id="PS50102"/>
    </source>
</evidence>
<evidence type="ECO:0000313" key="6">
    <source>
        <dbReference type="Proteomes" id="UP000006727"/>
    </source>
</evidence>
<dbReference type="EMBL" id="ABEU02000001">
    <property type="protein sequence ID" value="PNR62730.1"/>
    <property type="molecule type" value="Genomic_DNA"/>
</dbReference>
<organism evidence="4">
    <name type="scientific">Physcomitrium patens</name>
    <name type="common">Spreading-leaved earth moss</name>
    <name type="synonym">Physcomitrella patens</name>
    <dbReference type="NCBI Taxonomy" id="3218"/>
    <lineage>
        <taxon>Eukaryota</taxon>
        <taxon>Viridiplantae</taxon>
        <taxon>Streptophyta</taxon>
        <taxon>Embryophyta</taxon>
        <taxon>Bryophyta</taxon>
        <taxon>Bryophytina</taxon>
        <taxon>Bryopsida</taxon>
        <taxon>Funariidae</taxon>
        <taxon>Funariales</taxon>
        <taxon>Funariaceae</taxon>
        <taxon>Physcomitrium</taxon>
    </lineage>
</organism>
<sequence>MDYALNVKVDYPEKTEYSDYEGSDYSGFEDNKKRKVTESGNGASTVQLTRDELKSLLEPLNKDQLIALLIEAGSLFPAVADDIRDIASKDPVHRKLFVRGLAWETSSMALREAFEQYGEVEEACVITDKGTGKSRGFGFITFKHMDSAHRALKEPSKNIDGRITVCNLASAGSTSGTSSTDQAQRKLYIGGLSYDTTSDTLLNIFSQYGEIEEGAIAYDKNTNKSRGFAFVTFKSIEGAKRAIEDSNKSIEGRHVTVKLAAEGQRERTQPQATSVQLQSLPQVQTGYSSINPTISNYSRPQLATSAPQTLSFSGYAPLAYGTQTTYGSLVTNPQYGGLSSSPQPYNPSSQYGQYTTFGNQSAHSGIPTVSSIHGGSLSSYYTGTN</sequence>
<keyword evidence="1 2" id="KW-0694">RNA-binding</keyword>
<keyword evidence="6" id="KW-1185">Reference proteome</keyword>
<dbReference type="GO" id="GO:0003729">
    <property type="term" value="F:mRNA binding"/>
    <property type="evidence" value="ECO:0000318"/>
    <property type="project" value="GO_Central"/>
</dbReference>
<reference evidence="4 6" key="2">
    <citation type="journal article" date="2018" name="Plant J.">
        <title>The Physcomitrella patens chromosome-scale assembly reveals moss genome structure and evolution.</title>
        <authorList>
            <person name="Lang D."/>
            <person name="Ullrich K.K."/>
            <person name="Murat F."/>
            <person name="Fuchs J."/>
            <person name="Jenkins J."/>
            <person name="Haas F.B."/>
            <person name="Piednoel M."/>
            <person name="Gundlach H."/>
            <person name="Van Bel M."/>
            <person name="Meyberg R."/>
            <person name="Vives C."/>
            <person name="Morata J."/>
            <person name="Symeonidi A."/>
            <person name="Hiss M."/>
            <person name="Muchero W."/>
            <person name="Kamisugi Y."/>
            <person name="Saleh O."/>
            <person name="Blanc G."/>
            <person name="Decker E.L."/>
            <person name="van Gessel N."/>
            <person name="Grimwood J."/>
            <person name="Hayes R.D."/>
            <person name="Graham S.W."/>
            <person name="Gunter L.E."/>
            <person name="McDaniel S.F."/>
            <person name="Hoernstein S.N.W."/>
            <person name="Larsson A."/>
            <person name="Li F.W."/>
            <person name="Perroud P.F."/>
            <person name="Phillips J."/>
            <person name="Ranjan P."/>
            <person name="Rokshar D.S."/>
            <person name="Rothfels C.J."/>
            <person name="Schneider L."/>
            <person name="Shu S."/>
            <person name="Stevenson D.W."/>
            <person name="Thummler F."/>
            <person name="Tillich M."/>
            <person name="Villarreal Aguilar J.C."/>
            <person name="Widiez T."/>
            <person name="Wong G.K."/>
            <person name="Wymore A."/>
            <person name="Zhang Y."/>
            <person name="Zimmer A.D."/>
            <person name="Quatrano R.S."/>
            <person name="Mayer K.F.X."/>
            <person name="Goodstein D."/>
            <person name="Casacuberta J.M."/>
            <person name="Vandepoele K."/>
            <person name="Reski R."/>
            <person name="Cuming A.C."/>
            <person name="Tuskan G.A."/>
            <person name="Maumus F."/>
            <person name="Salse J."/>
            <person name="Schmutz J."/>
            <person name="Rensing S.A."/>
        </authorList>
    </citation>
    <scope>NUCLEOTIDE SEQUENCE [LARGE SCALE GENOMIC DNA]</scope>
    <source>
        <strain evidence="5 6">cv. Gransden 2004</strain>
    </source>
</reference>
<dbReference type="SUPFAM" id="SSF54928">
    <property type="entry name" value="RNA-binding domain, RBD"/>
    <property type="match status" value="2"/>
</dbReference>
<dbReference type="OrthoDB" id="1875751at2759"/>
<dbReference type="AlphaFoldDB" id="A0A2K1L9M1"/>
<dbReference type="Pfam" id="PF00076">
    <property type="entry name" value="RRM_1"/>
    <property type="match status" value="2"/>
</dbReference>
<accession>A0A2K1L9M1</accession>
<dbReference type="PaxDb" id="3218-PP1S59_30V6.1"/>
<dbReference type="OMA" id="SIMINIG"/>
<dbReference type="Proteomes" id="UP000006727">
    <property type="component" value="Chromosome 1"/>
</dbReference>
<reference evidence="4 6" key="1">
    <citation type="journal article" date="2008" name="Science">
        <title>The Physcomitrella genome reveals evolutionary insights into the conquest of land by plants.</title>
        <authorList>
            <person name="Rensing S."/>
            <person name="Lang D."/>
            <person name="Zimmer A."/>
            <person name="Terry A."/>
            <person name="Salamov A."/>
            <person name="Shapiro H."/>
            <person name="Nishiyama T."/>
            <person name="Perroud P.-F."/>
            <person name="Lindquist E."/>
            <person name="Kamisugi Y."/>
            <person name="Tanahashi T."/>
            <person name="Sakakibara K."/>
            <person name="Fujita T."/>
            <person name="Oishi K."/>
            <person name="Shin-I T."/>
            <person name="Kuroki Y."/>
            <person name="Toyoda A."/>
            <person name="Suzuki Y."/>
            <person name="Hashimoto A."/>
            <person name="Yamaguchi K."/>
            <person name="Sugano A."/>
            <person name="Kohara Y."/>
            <person name="Fujiyama A."/>
            <person name="Anterola A."/>
            <person name="Aoki S."/>
            <person name="Ashton N."/>
            <person name="Barbazuk W.B."/>
            <person name="Barker E."/>
            <person name="Bennetzen J."/>
            <person name="Bezanilla M."/>
            <person name="Blankenship R."/>
            <person name="Cho S.H."/>
            <person name="Dutcher S."/>
            <person name="Estelle M."/>
            <person name="Fawcett J.A."/>
            <person name="Gundlach H."/>
            <person name="Hanada K."/>
            <person name="Heyl A."/>
            <person name="Hicks K.A."/>
            <person name="Hugh J."/>
            <person name="Lohr M."/>
            <person name="Mayer K."/>
            <person name="Melkozernov A."/>
            <person name="Murata T."/>
            <person name="Nelson D."/>
            <person name="Pils B."/>
            <person name="Prigge M."/>
            <person name="Reiss B."/>
            <person name="Renner T."/>
            <person name="Rombauts S."/>
            <person name="Rushton P."/>
            <person name="Sanderfoot A."/>
            <person name="Schween G."/>
            <person name="Shiu S.-H."/>
            <person name="Stueber K."/>
            <person name="Theodoulou F.L."/>
            <person name="Tu H."/>
            <person name="Van de Peer Y."/>
            <person name="Verrier P.J."/>
            <person name="Waters E."/>
            <person name="Wood A."/>
            <person name="Yang L."/>
            <person name="Cove D."/>
            <person name="Cuming A."/>
            <person name="Hasebe M."/>
            <person name="Lucas S."/>
            <person name="Mishler D.B."/>
            <person name="Reski R."/>
            <person name="Grigoriev I."/>
            <person name="Quatrano R.S."/>
            <person name="Boore J.L."/>
        </authorList>
    </citation>
    <scope>NUCLEOTIDE SEQUENCE [LARGE SCALE GENOMIC DNA]</scope>
    <source>
        <strain evidence="5 6">cv. Gransden 2004</strain>
    </source>
</reference>
<reference evidence="5" key="3">
    <citation type="submission" date="2020-12" db="UniProtKB">
        <authorList>
            <consortium name="EnsemblPlants"/>
        </authorList>
    </citation>
    <scope>IDENTIFICATION</scope>
</reference>
<evidence type="ECO:0000313" key="5">
    <source>
        <dbReference type="EnsemblPlants" id="Pp3c1_25150V3.1"/>
    </source>
</evidence>
<dbReference type="GeneID" id="112288265"/>
<feature type="domain" description="RRM" evidence="3">
    <location>
        <begin position="185"/>
        <end position="262"/>
    </location>
</feature>
<dbReference type="RefSeq" id="XP_024388054.1">
    <property type="nucleotide sequence ID" value="XM_024532286.2"/>
</dbReference>
<dbReference type="InterPro" id="IPR048289">
    <property type="entry name" value="RRM2_NsCP33-like"/>
</dbReference>
<proteinExistence type="predicted"/>
<dbReference type="InterPro" id="IPR035979">
    <property type="entry name" value="RBD_domain_sf"/>
</dbReference>
<dbReference type="Gramene" id="Pp3c1_25150V3.2">
    <property type="protein sequence ID" value="Pp3c1_25150V3.2"/>
    <property type="gene ID" value="Pp3c1_25150"/>
</dbReference>
<dbReference type="RefSeq" id="XP_073391834.1">
    <property type="nucleotide sequence ID" value="XM_073535733.1"/>
</dbReference>
<evidence type="ECO:0000256" key="1">
    <source>
        <dbReference type="ARBA" id="ARBA00022884"/>
    </source>
</evidence>
<gene>
    <name evidence="5" type="primary">LOC112288265</name>
    <name evidence="4" type="ORF">PHYPA_001154</name>
</gene>
<dbReference type="PROSITE" id="PS50102">
    <property type="entry name" value="RRM"/>
    <property type="match status" value="2"/>
</dbReference>
<dbReference type="GO" id="GO:0005737">
    <property type="term" value="C:cytoplasm"/>
    <property type="evidence" value="ECO:0000318"/>
    <property type="project" value="GO_Central"/>
</dbReference>
<feature type="domain" description="RRM" evidence="3">
    <location>
        <begin position="94"/>
        <end position="162"/>
    </location>
</feature>
<evidence type="ECO:0000313" key="4">
    <source>
        <dbReference type="EMBL" id="PNR62730.1"/>
    </source>
</evidence>
<dbReference type="CDD" id="cd21608">
    <property type="entry name" value="RRM2_NsCP33_like"/>
    <property type="match status" value="1"/>
</dbReference>
<dbReference type="RefSeq" id="XP_024388064.1">
    <property type="nucleotide sequence ID" value="XM_024532296.2"/>
</dbReference>
<dbReference type="SMART" id="SM00360">
    <property type="entry name" value="RRM"/>
    <property type="match status" value="2"/>
</dbReference>
<name>A0A2K1L9M1_PHYPA</name>
<dbReference type="Gene3D" id="3.30.70.330">
    <property type="match status" value="2"/>
</dbReference>
<dbReference type="EnsemblPlants" id="Pp3c1_25150V3.1">
    <property type="protein sequence ID" value="Pp3c1_25150V3.1"/>
    <property type="gene ID" value="Pp3c1_25150"/>
</dbReference>